<sequence length="212" mass="22975">LGVDSFRVPSIGTVRTVLEGADTGGAVRRDGRVESVPTAWRTREIDFGRGTRPAVTMPMGDISTAHYTTGVPNVEMYAVMPQPARLALESHRYLEPLFESTLVRRTLKGAAGIRDGPSERARERGSAYIWGEASTDDGERVVSRLRTPDPYVVTTDGAVTVAERVLEGDVEDGFQTPAGAFGPEFVFELDGVDGFFDESTPDETSPVNPLLQ</sequence>
<evidence type="ECO:0000313" key="2">
    <source>
        <dbReference type="Proteomes" id="UP001596383"/>
    </source>
</evidence>
<protein>
    <submittedName>
        <fullName evidence="1">Saccharopine dehydrogenase</fullName>
    </submittedName>
</protein>
<reference evidence="1 2" key="1">
    <citation type="journal article" date="2019" name="Int. J. Syst. Evol. Microbiol.">
        <title>The Global Catalogue of Microorganisms (GCM) 10K type strain sequencing project: providing services to taxonomists for standard genome sequencing and annotation.</title>
        <authorList>
            <consortium name="The Broad Institute Genomics Platform"/>
            <consortium name="The Broad Institute Genome Sequencing Center for Infectious Disease"/>
            <person name="Wu L."/>
            <person name="Ma J."/>
        </authorList>
    </citation>
    <scope>NUCLEOTIDE SEQUENCE [LARGE SCALE GENOMIC DNA]</scope>
    <source>
        <strain evidence="1 2">LMG 29247</strain>
    </source>
</reference>
<dbReference type="PANTHER" id="PTHR43781">
    <property type="entry name" value="SACCHAROPINE DEHYDROGENASE"/>
    <property type="match status" value="1"/>
</dbReference>
<comment type="caution">
    <text evidence="1">The sequence shown here is derived from an EMBL/GenBank/DDBJ whole genome shotgun (WGS) entry which is preliminary data.</text>
</comment>
<feature type="non-terminal residue" evidence="1">
    <location>
        <position position="1"/>
    </location>
</feature>
<dbReference type="AlphaFoldDB" id="A0ABD5T2Z0"/>
<accession>A0ABD5T2Z0</accession>
<proteinExistence type="predicted"/>
<organism evidence="1 2">
    <name type="scientific">Natrinema soli</name>
    <dbReference type="NCBI Taxonomy" id="1930624"/>
    <lineage>
        <taxon>Archaea</taxon>
        <taxon>Methanobacteriati</taxon>
        <taxon>Methanobacteriota</taxon>
        <taxon>Stenosarchaea group</taxon>
        <taxon>Halobacteria</taxon>
        <taxon>Halobacteriales</taxon>
        <taxon>Natrialbaceae</taxon>
        <taxon>Natrinema</taxon>
    </lineage>
</organism>
<keyword evidence="2" id="KW-1185">Reference proteome</keyword>
<dbReference type="EMBL" id="JBHSWV010000805">
    <property type="protein sequence ID" value="MFC6769720.1"/>
    <property type="molecule type" value="Genomic_DNA"/>
</dbReference>
<name>A0ABD5T2Z0_9EURY</name>
<dbReference type="Proteomes" id="UP001596383">
    <property type="component" value="Unassembled WGS sequence"/>
</dbReference>
<dbReference type="PANTHER" id="PTHR43781:SF1">
    <property type="entry name" value="SACCHAROPINE DEHYDROGENASE"/>
    <property type="match status" value="1"/>
</dbReference>
<gene>
    <name evidence="1" type="ORF">ACFQE6_33170</name>
</gene>
<evidence type="ECO:0000313" key="1">
    <source>
        <dbReference type="EMBL" id="MFC6769720.1"/>
    </source>
</evidence>